<evidence type="ECO:0000256" key="2">
    <source>
        <dbReference type="SAM" id="Phobius"/>
    </source>
</evidence>
<organism evidence="3 4">
    <name type="scientific">Rhodofomes roseus</name>
    <dbReference type="NCBI Taxonomy" id="34475"/>
    <lineage>
        <taxon>Eukaryota</taxon>
        <taxon>Fungi</taxon>
        <taxon>Dikarya</taxon>
        <taxon>Basidiomycota</taxon>
        <taxon>Agaricomycotina</taxon>
        <taxon>Agaricomycetes</taxon>
        <taxon>Polyporales</taxon>
        <taxon>Rhodofomes</taxon>
    </lineage>
</organism>
<gene>
    <name evidence="3" type="ORF">EVJ58_g1961</name>
</gene>
<feature type="transmembrane region" description="Helical" evidence="2">
    <location>
        <begin position="105"/>
        <end position="128"/>
    </location>
</feature>
<keyword evidence="2" id="KW-1133">Transmembrane helix</keyword>
<feature type="compositionally biased region" description="Low complexity" evidence="1">
    <location>
        <begin position="272"/>
        <end position="289"/>
    </location>
</feature>
<dbReference type="Proteomes" id="UP000298390">
    <property type="component" value="Unassembled WGS sequence"/>
</dbReference>
<evidence type="ECO:0000313" key="4">
    <source>
        <dbReference type="Proteomes" id="UP000298390"/>
    </source>
</evidence>
<dbReference type="STRING" id="34475.A0A4Y9YSS5"/>
<keyword evidence="2" id="KW-0472">Membrane</keyword>
<dbReference type="AlphaFoldDB" id="A0A4Y9YSS5"/>
<feature type="region of interest" description="Disordered" evidence="1">
    <location>
        <begin position="249"/>
        <end position="301"/>
    </location>
</feature>
<keyword evidence="2" id="KW-0812">Transmembrane</keyword>
<evidence type="ECO:0000313" key="3">
    <source>
        <dbReference type="EMBL" id="TFY65474.1"/>
    </source>
</evidence>
<sequence>MLVTTLANVELPPIFSRVRLIAFGENDLHAPHTVALTVRPLTISALMTMLSLVGTTLLCVELFVRVDVTDNSQRNIVLLLILINSCTSIMFPAMLLVQYTPLWEAARLLCLVFFQIGSSGVFTAWYAAFRCPDPGTLPESFMAEQSAYTDTVATCRRINMAILASVWVIPTLRELWLGLKLQNTANLRPITVLMYSGTLAAMVYWGWKHPEFQTAVLREKRESELPMMSPPPEQLRIRSSTFADLLEAGGMGSKAPDVPVPPLPHAPEAQKRNSAQSAKSTSSRSSNSSGRLTKGKPKYFY</sequence>
<protein>
    <submittedName>
        <fullName evidence="3">Uncharacterized protein</fullName>
    </submittedName>
</protein>
<feature type="transmembrane region" description="Helical" evidence="2">
    <location>
        <begin position="41"/>
        <end position="64"/>
    </location>
</feature>
<comment type="caution">
    <text evidence="3">The sequence shown here is derived from an EMBL/GenBank/DDBJ whole genome shotgun (WGS) entry which is preliminary data.</text>
</comment>
<proteinExistence type="predicted"/>
<name>A0A4Y9YSS5_9APHY</name>
<evidence type="ECO:0000256" key="1">
    <source>
        <dbReference type="SAM" id="MobiDB-lite"/>
    </source>
</evidence>
<accession>A0A4Y9YSS5</accession>
<feature type="transmembrane region" description="Helical" evidence="2">
    <location>
        <begin position="76"/>
        <end position="99"/>
    </location>
</feature>
<reference evidence="3 4" key="1">
    <citation type="submission" date="2019-01" db="EMBL/GenBank/DDBJ databases">
        <title>Genome sequencing of the rare red list fungi Fomitopsis rosea.</title>
        <authorList>
            <person name="Buettner E."/>
            <person name="Kellner H."/>
        </authorList>
    </citation>
    <scope>NUCLEOTIDE SEQUENCE [LARGE SCALE GENOMIC DNA]</scope>
    <source>
        <strain evidence="3 4">DSM 105464</strain>
    </source>
</reference>
<dbReference type="EMBL" id="SEKV01000068">
    <property type="protein sequence ID" value="TFY65474.1"/>
    <property type="molecule type" value="Genomic_DNA"/>
</dbReference>